<keyword evidence="2" id="KW-1185">Reference proteome</keyword>
<gene>
    <name evidence="1" type="ORF">RN001_002832</name>
</gene>
<accession>A0AAN7SDJ3</accession>
<organism evidence="1 2">
    <name type="scientific">Aquatica leii</name>
    <dbReference type="NCBI Taxonomy" id="1421715"/>
    <lineage>
        <taxon>Eukaryota</taxon>
        <taxon>Metazoa</taxon>
        <taxon>Ecdysozoa</taxon>
        <taxon>Arthropoda</taxon>
        <taxon>Hexapoda</taxon>
        <taxon>Insecta</taxon>
        <taxon>Pterygota</taxon>
        <taxon>Neoptera</taxon>
        <taxon>Endopterygota</taxon>
        <taxon>Coleoptera</taxon>
        <taxon>Polyphaga</taxon>
        <taxon>Elateriformia</taxon>
        <taxon>Elateroidea</taxon>
        <taxon>Lampyridae</taxon>
        <taxon>Luciolinae</taxon>
        <taxon>Aquatica</taxon>
    </lineage>
</organism>
<comment type="caution">
    <text evidence="1">The sequence shown here is derived from an EMBL/GenBank/DDBJ whole genome shotgun (WGS) entry which is preliminary data.</text>
</comment>
<evidence type="ECO:0008006" key="3">
    <source>
        <dbReference type="Google" id="ProtNLM"/>
    </source>
</evidence>
<dbReference type="EMBL" id="JARPUR010000001">
    <property type="protein sequence ID" value="KAK4886561.1"/>
    <property type="molecule type" value="Genomic_DNA"/>
</dbReference>
<dbReference type="AlphaFoldDB" id="A0AAN7SDJ3"/>
<name>A0AAN7SDJ3_9COLE</name>
<reference evidence="2" key="1">
    <citation type="submission" date="2023-01" db="EMBL/GenBank/DDBJ databases">
        <title>Key to firefly adult light organ development and bioluminescence: homeobox transcription factors regulate luciferase expression and transportation to peroxisome.</title>
        <authorList>
            <person name="Fu X."/>
        </authorList>
    </citation>
    <scope>NUCLEOTIDE SEQUENCE [LARGE SCALE GENOMIC DNA]</scope>
</reference>
<sequence length="121" mass="14569">MLEEKLNVKVDVKKVTVINKEKKIEMVMAEMGGWEDKQKMMVEKKKLRNTRIYISHDLTWEERRVQKEIMNIAVEKRTEGKRVWVGYRKIEIDGDKYIWNDRDRGLSRERGEKMGNQKAKN</sequence>
<protein>
    <recommendedName>
        <fullName evidence="3">Endonuclease-reverse transcriptase</fullName>
    </recommendedName>
</protein>
<evidence type="ECO:0000313" key="2">
    <source>
        <dbReference type="Proteomes" id="UP001353858"/>
    </source>
</evidence>
<dbReference type="Proteomes" id="UP001353858">
    <property type="component" value="Unassembled WGS sequence"/>
</dbReference>
<evidence type="ECO:0000313" key="1">
    <source>
        <dbReference type="EMBL" id="KAK4886561.1"/>
    </source>
</evidence>
<proteinExistence type="predicted"/>